<dbReference type="InterPro" id="IPR011009">
    <property type="entry name" value="Kinase-like_dom_sf"/>
</dbReference>
<protein>
    <recommendedName>
        <fullName evidence="9">Protein kinase domain-containing protein</fullName>
    </recommendedName>
</protein>
<dbReference type="SUPFAM" id="SSF56112">
    <property type="entry name" value="Protein kinase-like (PK-like)"/>
    <property type="match status" value="1"/>
</dbReference>
<evidence type="ECO:0000256" key="3">
    <source>
        <dbReference type="ARBA" id="ARBA00022741"/>
    </source>
</evidence>
<dbReference type="GO" id="GO:0005524">
    <property type="term" value="F:ATP binding"/>
    <property type="evidence" value="ECO:0007669"/>
    <property type="project" value="UniProtKB-KW"/>
</dbReference>
<gene>
    <name evidence="7" type="ORF">ANANG_G00156240</name>
</gene>
<evidence type="ECO:0000313" key="8">
    <source>
        <dbReference type="Proteomes" id="UP001044222"/>
    </source>
</evidence>
<comment type="caution">
    <text evidence="7">The sequence shown here is derived from an EMBL/GenBank/DDBJ whole genome shotgun (WGS) entry which is preliminary data.</text>
</comment>
<keyword evidence="3" id="KW-0547">Nucleotide-binding</keyword>
<organism evidence="7 8">
    <name type="scientific">Anguilla anguilla</name>
    <name type="common">European freshwater eel</name>
    <name type="synonym">Muraena anguilla</name>
    <dbReference type="NCBI Taxonomy" id="7936"/>
    <lineage>
        <taxon>Eukaryota</taxon>
        <taxon>Metazoa</taxon>
        <taxon>Chordata</taxon>
        <taxon>Craniata</taxon>
        <taxon>Vertebrata</taxon>
        <taxon>Euteleostomi</taxon>
        <taxon>Actinopterygii</taxon>
        <taxon>Neopterygii</taxon>
        <taxon>Teleostei</taxon>
        <taxon>Anguilliformes</taxon>
        <taxon>Anguillidae</taxon>
        <taxon>Anguilla</taxon>
    </lineage>
</organism>
<dbReference type="Gene3D" id="3.30.200.20">
    <property type="entry name" value="Phosphorylase Kinase, domain 1"/>
    <property type="match status" value="1"/>
</dbReference>
<evidence type="ECO:0000256" key="4">
    <source>
        <dbReference type="ARBA" id="ARBA00022777"/>
    </source>
</evidence>
<evidence type="ECO:0000256" key="5">
    <source>
        <dbReference type="ARBA" id="ARBA00022840"/>
    </source>
</evidence>
<keyword evidence="1" id="KW-0723">Serine/threonine-protein kinase</keyword>
<dbReference type="GO" id="GO:0004674">
    <property type="term" value="F:protein serine/threonine kinase activity"/>
    <property type="evidence" value="ECO:0007669"/>
    <property type="project" value="UniProtKB-KW"/>
</dbReference>
<name>A0A9D3RYI5_ANGAN</name>
<accession>A0A9D3RYI5</accession>
<dbReference type="PANTHER" id="PTHR24355:SF1">
    <property type="entry name" value="RIBOSOMAL PROTEIN S6 KINASE-RELATED PROTEIN"/>
    <property type="match status" value="1"/>
</dbReference>
<keyword evidence="4" id="KW-0418">Kinase</keyword>
<dbReference type="EMBL" id="JAFIRN010000008">
    <property type="protein sequence ID" value="KAG5843942.1"/>
    <property type="molecule type" value="Genomic_DNA"/>
</dbReference>
<proteinExistence type="predicted"/>
<dbReference type="Proteomes" id="UP001044222">
    <property type="component" value="Chromosome 8"/>
</dbReference>
<evidence type="ECO:0000313" key="7">
    <source>
        <dbReference type="EMBL" id="KAG5843942.1"/>
    </source>
</evidence>
<keyword evidence="8" id="KW-1185">Reference proteome</keyword>
<sequence>MGADISKNNKEQPPSEEGRCASGWRGFLSSVGISVSSGLCRLGARRMIREKGAPLPDDHVFQSIPGPERLRMEWSLPGFISMFLPEFPHRNVPGHEHFQVLGCIAKGSFGPILKVKDRSKQKTYAVKVIPKSEVLRQGVLEQSKEEVIIQPRIPLAPSHLPSCVLASILSVDATRKGSLPPLPKAALSDPRHSPASPVTPVITPDTPCWGDGQAADLLPCSQKQRTEMRGCSRVVVAL</sequence>
<evidence type="ECO:0000256" key="2">
    <source>
        <dbReference type="ARBA" id="ARBA00022679"/>
    </source>
</evidence>
<feature type="region of interest" description="Disordered" evidence="6">
    <location>
        <begin position="1"/>
        <end position="20"/>
    </location>
</feature>
<dbReference type="PANTHER" id="PTHR24355">
    <property type="entry name" value="G PROTEIN-COUPLED RECEPTOR KINASE/RIBOSOMAL PROTEIN S6 KINASE"/>
    <property type="match status" value="1"/>
</dbReference>
<evidence type="ECO:0008006" key="9">
    <source>
        <dbReference type="Google" id="ProtNLM"/>
    </source>
</evidence>
<keyword evidence="2" id="KW-0808">Transferase</keyword>
<keyword evidence="5" id="KW-0067">ATP-binding</keyword>
<evidence type="ECO:0000256" key="6">
    <source>
        <dbReference type="SAM" id="MobiDB-lite"/>
    </source>
</evidence>
<dbReference type="AlphaFoldDB" id="A0A9D3RYI5"/>
<evidence type="ECO:0000256" key="1">
    <source>
        <dbReference type="ARBA" id="ARBA00022527"/>
    </source>
</evidence>
<reference evidence="7" key="1">
    <citation type="submission" date="2021-01" db="EMBL/GenBank/DDBJ databases">
        <title>A chromosome-scale assembly of European eel, Anguilla anguilla.</title>
        <authorList>
            <person name="Henkel C."/>
            <person name="Jong-Raadsen S.A."/>
            <person name="Dufour S."/>
            <person name="Weltzien F.-A."/>
            <person name="Palstra A.P."/>
            <person name="Pelster B."/>
            <person name="Spaink H.P."/>
            <person name="Van Den Thillart G.E."/>
            <person name="Jansen H."/>
            <person name="Zahm M."/>
            <person name="Klopp C."/>
            <person name="Cedric C."/>
            <person name="Louis A."/>
            <person name="Berthelot C."/>
            <person name="Parey E."/>
            <person name="Roest Crollius H."/>
            <person name="Montfort J."/>
            <person name="Robinson-Rechavi M."/>
            <person name="Bucao C."/>
            <person name="Bouchez O."/>
            <person name="Gislard M."/>
            <person name="Lluch J."/>
            <person name="Milhes M."/>
            <person name="Lampietro C."/>
            <person name="Lopez Roques C."/>
            <person name="Donnadieu C."/>
            <person name="Braasch I."/>
            <person name="Desvignes T."/>
            <person name="Postlethwait J."/>
            <person name="Bobe J."/>
            <person name="Guiguen Y."/>
            <person name="Dirks R."/>
        </authorList>
    </citation>
    <scope>NUCLEOTIDE SEQUENCE</scope>
    <source>
        <strain evidence="7">Tag_6206</strain>
        <tissue evidence="7">Liver</tissue>
    </source>
</reference>